<keyword evidence="2" id="KW-1185">Reference proteome</keyword>
<name>A0ABM5NB43_9BURK</name>
<proteinExistence type="predicted"/>
<organism evidence="1 2">
    <name type="scientific">Taylorella equigenitalis ATCC 35865</name>
    <dbReference type="NCBI Taxonomy" id="743973"/>
    <lineage>
        <taxon>Bacteria</taxon>
        <taxon>Pseudomonadati</taxon>
        <taxon>Pseudomonadota</taxon>
        <taxon>Betaproteobacteria</taxon>
        <taxon>Burkholderiales</taxon>
        <taxon>Alcaligenaceae</taxon>
        <taxon>Taylorella</taxon>
    </lineage>
</organism>
<dbReference type="EMBL" id="CP003264">
    <property type="protein sequence ID" value="AFN36183.1"/>
    <property type="molecule type" value="Genomic_DNA"/>
</dbReference>
<sequence>MEGFFMEAFMFDYVYEEEPLQDDLFTVNDYEEYTALNLSESLNENPIDNFEVAKIKTNKKVFKPRLTQEEKKAKLNKVILRIKERYPEAYKKFQNQKDDEKQSKLLDELIL</sequence>
<evidence type="ECO:0000313" key="2">
    <source>
        <dbReference type="Proteomes" id="UP000003121"/>
    </source>
</evidence>
<evidence type="ECO:0000313" key="1">
    <source>
        <dbReference type="EMBL" id="AFN36183.1"/>
    </source>
</evidence>
<accession>A0ABM5NB43</accession>
<gene>
    <name evidence="1" type="ORF">KUI_1118</name>
</gene>
<protein>
    <submittedName>
        <fullName evidence="1">Uncharacterized protein</fullName>
    </submittedName>
</protein>
<reference evidence="1 2" key="1">
    <citation type="journal article" date="2012" name="Vet. Microbiol.">
        <title>Comparative genomic analyses of the Taylorellae.</title>
        <authorList>
            <person name="Hauser H."/>
            <person name="Richter D.C."/>
            <person name="van Tonder A."/>
            <person name="Clark L."/>
            <person name="Preston A."/>
        </authorList>
    </citation>
    <scope>NUCLEOTIDE SEQUENCE [LARGE SCALE GENOMIC DNA]</scope>
    <source>
        <strain evidence="1 2">ATCC 35865</strain>
    </source>
</reference>
<dbReference type="Proteomes" id="UP000003121">
    <property type="component" value="Chromosome"/>
</dbReference>